<dbReference type="GO" id="GO:1990904">
    <property type="term" value="C:ribonucleoprotein complex"/>
    <property type="evidence" value="ECO:0007669"/>
    <property type="project" value="UniProtKB-KW"/>
</dbReference>
<accession>A0A1M6MD16</accession>
<dbReference type="InterPro" id="IPR047621">
    <property type="entry name" value="Ribosomal_L36_bact"/>
</dbReference>
<dbReference type="PANTHER" id="PTHR47781">
    <property type="entry name" value="50S RIBOSOMAL PROTEIN L36 2"/>
    <property type="match status" value="1"/>
</dbReference>
<keyword evidence="7" id="KW-1185">Reference proteome</keyword>
<gene>
    <name evidence="4" type="primary">rpmJ</name>
    <name evidence="6" type="ORF">SAMN02745181_2687</name>
</gene>
<keyword evidence="2 4" id="KW-0689">Ribosomal protein</keyword>
<dbReference type="AlphaFoldDB" id="A0A1M6MD16"/>
<evidence type="ECO:0000256" key="1">
    <source>
        <dbReference type="ARBA" id="ARBA00007645"/>
    </source>
</evidence>
<sequence length="54" mass="6108">MKVLSSLASMKRRHEDCQVVKRKGTLYVICKTNPKFKARQGTTKGTKLSKKGIK</sequence>
<dbReference type="GO" id="GO:0005840">
    <property type="term" value="C:ribosome"/>
    <property type="evidence" value="ECO:0007669"/>
    <property type="project" value="UniProtKB-KW"/>
</dbReference>
<evidence type="ECO:0000313" key="7">
    <source>
        <dbReference type="Proteomes" id="UP000184510"/>
    </source>
</evidence>
<dbReference type="SUPFAM" id="SSF57840">
    <property type="entry name" value="Ribosomal protein L36"/>
    <property type="match status" value="1"/>
</dbReference>
<dbReference type="Proteomes" id="UP000184510">
    <property type="component" value="Unassembled WGS sequence"/>
</dbReference>
<dbReference type="PANTHER" id="PTHR47781:SF1">
    <property type="entry name" value="LARGE RIBOSOMAL SUBUNIT PROTEIN BL36B"/>
    <property type="match status" value="1"/>
</dbReference>
<name>A0A1M6MD16_9BACT</name>
<reference evidence="6 7" key="1">
    <citation type="submission" date="2016-11" db="EMBL/GenBank/DDBJ databases">
        <authorList>
            <person name="Jaros S."/>
            <person name="Januszkiewicz K."/>
            <person name="Wedrychowicz H."/>
        </authorList>
    </citation>
    <scope>NUCLEOTIDE SEQUENCE [LARGE SCALE GENOMIC DNA]</scope>
    <source>
        <strain evidence="6 7">DSM 18772</strain>
    </source>
</reference>
<dbReference type="GO" id="GO:0003735">
    <property type="term" value="F:structural constituent of ribosome"/>
    <property type="evidence" value="ECO:0007669"/>
    <property type="project" value="InterPro"/>
</dbReference>
<dbReference type="HAMAP" id="MF_00251">
    <property type="entry name" value="Ribosomal_bL36"/>
    <property type="match status" value="1"/>
</dbReference>
<dbReference type="Pfam" id="PF00444">
    <property type="entry name" value="Ribosomal_L36"/>
    <property type="match status" value="1"/>
</dbReference>
<evidence type="ECO:0000256" key="5">
    <source>
        <dbReference type="RuleBase" id="RU000571"/>
    </source>
</evidence>
<evidence type="ECO:0000313" key="6">
    <source>
        <dbReference type="EMBL" id="SHJ81163.1"/>
    </source>
</evidence>
<dbReference type="FunCoup" id="A0A1M6MD16">
    <property type="interactions" value="51"/>
</dbReference>
<proteinExistence type="inferred from homology"/>
<evidence type="ECO:0000256" key="2">
    <source>
        <dbReference type="ARBA" id="ARBA00022980"/>
    </source>
</evidence>
<dbReference type="EMBL" id="FQYR01000004">
    <property type="protein sequence ID" value="SHJ81163.1"/>
    <property type="molecule type" value="Genomic_DNA"/>
</dbReference>
<dbReference type="NCBIfam" id="NF002021">
    <property type="entry name" value="PRK00831.1"/>
    <property type="match status" value="1"/>
</dbReference>
<dbReference type="NCBIfam" id="TIGR01022">
    <property type="entry name" value="rpmJ_bact"/>
    <property type="match status" value="1"/>
</dbReference>
<dbReference type="GO" id="GO:0006412">
    <property type="term" value="P:translation"/>
    <property type="evidence" value="ECO:0007669"/>
    <property type="project" value="UniProtKB-UniRule"/>
</dbReference>
<dbReference type="InterPro" id="IPR000473">
    <property type="entry name" value="Ribosomal_bL36"/>
</dbReference>
<keyword evidence="3 4" id="KW-0687">Ribonucleoprotein</keyword>
<organism evidence="6 7">
    <name type="scientific">Rubritalea squalenifaciens DSM 18772</name>
    <dbReference type="NCBI Taxonomy" id="1123071"/>
    <lineage>
        <taxon>Bacteria</taxon>
        <taxon>Pseudomonadati</taxon>
        <taxon>Verrucomicrobiota</taxon>
        <taxon>Verrucomicrobiia</taxon>
        <taxon>Verrucomicrobiales</taxon>
        <taxon>Rubritaleaceae</taxon>
        <taxon>Rubritalea</taxon>
    </lineage>
</organism>
<dbReference type="InParanoid" id="A0A1M6MD16"/>
<dbReference type="OrthoDB" id="9802520at2"/>
<dbReference type="RefSeq" id="WP_143184253.1">
    <property type="nucleotide sequence ID" value="NZ_FQYR01000004.1"/>
</dbReference>
<dbReference type="InterPro" id="IPR035977">
    <property type="entry name" value="Ribosomal_bL36_sp"/>
</dbReference>
<dbReference type="STRING" id="1123071.SAMN02745181_2687"/>
<protein>
    <recommendedName>
        <fullName evidence="4">Large ribosomal subunit protein bL36</fullName>
    </recommendedName>
</protein>
<dbReference type="PROSITE" id="PS00828">
    <property type="entry name" value="RIBOSOMAL_L36"/>
    <property type="match status" value="1"/>
</dbReference>
<evidence type="ECO:0000256" key="4">
    <source>
        <dbReference type="HAMAP-Rule" id="MF_00251"/>
    </source>
</evidence>
<evidence type="ECO:0000256" key="3">
    <source>
        <dbReference type="ARBA" id="ARBA00023274"/>
    </source>
</evidence>
<comment type="similarity">
    <text evidence="1 4 5">Belongs to the bacterial ribosomal protein bL36 family.</text>
</comment>